<evidence type="ECO:0000256" key="4">
    <source>
        <dbReference type="ARBA" id="ARBA00006277"/>
    </source>
</evidence>
<dbReference type="GO" id="GO:0008608">
    <property type="term" value="P:attachment of spindle microtubules to kinetochore"/>
    <property type="evidence" value="ECO:0007669"/>
    <property type="project" value="InterPro"/>
</dbReference>
<evidence type="ECO:0000256" key="10">
    <source>
        <dbReference type="ARBA" id="ARBA00022829"/>
    </source>
</evidence>
<evidence type="ECO:0000256" key="16">
    <source>
        <dbReference type="ARBA" id="ARBA00044179"/>
    </source>
</evidence>
<dbReference type="EMBL" id="BACD03000007">
    <property type="protein sequence ID" value="GAO47188.1"/>
    <property type="molecule type" value="Genomic_DNA"/>
</dbReference>
<evidence type="ECO:0000256" key="14">
    <source>
        <dbReference type="ARBA" id="ARBA00023306"/>
    </source>
</evidence>
<evidence type="ECO:0000256" key="8">
    <source>
        <dbReference type="ARBA" id="ARBA00022701"/>
    </source>
</evidence>
<keyword evidence="9" id="KW-0498">Mitosis</keyword>
<keyword evidence="5" id="KW-0158">Chromosome</keyword>
<dbReference type="GO" id="GO:0051010">
    <property type="term" value="F:microtubule plus-end binding"/>
    <property type="evidence" value="ECO:0007669"/>
    <property type="project" value="TreeGrafter"/>
</dbReference>
<evidence type="ECO:0000313" key="20">
    <source>
        <dbReference type="Proteomes" id="UP000033140"/>
    </source>
</evidence>
<dbReference type="PANTHER" id="PTHR28017">
    <property type="entry name" value="DASH COMPLEX SUBUNIT DAD3"/>
    <property type="match status" value="1"/>
</dbReference>
<dbReference type="GO" id="GO:0051301">
    <property type="term" value="P:cell division"/>
    <property type="evidence" value="ECO:0007669"/>
    <property type="project" value="UniProtKB-KW"/>
</dbReference>
<accession>A0A0E9NBK6</accession>
<feature type="region of interest" description="Disordered" evidence="18">
    <location>
        <begin position="1"/>
        <end position="21"/>
    </location>
</feature>
<dbReference type="GO" id="GO:0042729">
    <property type="term" value="C:DASH complex"/>
    <property type="evidence" value="ECO:0007669"/>
    <property type="project" value="InterPro"/>
</dbReference>
<keyword evidence="15" id="KW-0137">Centromere</keyword>
<dbReference type="Proteomes" id="UP000033140">
    <property type="component" value="Unassembled WGS sequence"/>
</dbReference>
<dbReference type="Pfam" id="PF08656">
    <property type="entry name" value="DASH_Dad3"/>
    <property type="match status" value="1"/>
</dbReference>
<evidence type="ECO:0000256" key="13">
    <source>
        <dbReference type="ARBA" id="ARBA00023242"/>
    </source>
</evidence>
<feature type="region of interest" description="Disordered" evidence="18">
    <location>
        <begin position="76"/>
        <end position="113"/>
    </location>
</feature>
<keyword evidence="7" id="KW-0132">Cell division</keyword>
<name>A0A0E9NBK6_SAICN</name>
<comment type="subcellular location">
    <subcellularLocation>
        <location evidence="3">Chromosome</location>
        <location evidence="3">Centromere</location>
        <location evidence="3">Kinetochore</location>
    </subcellularLocation>
    <subcellularLocation>
        <location evidence="2">Cytoplasm</location>
        <location evidence="2">Cytoskeleton</location>
        <location evidence="2">Spindle</location>
    </subcellularLocation>
    <subcellularLocation>
        <location evidence="1">Nucleus</location>
    </subcellularLocation>
</comment>
<comment type="similarity">
    <text evidence="4">Belongs to the DASH complex DAD3 family.</text>
</comment>
<protein>
    <recommendedName>
        <fullName evidence="16">DASH complex subunit DAD3</fullName>
    </recommendedName>
    <alternativeName>
        <fullName evidence="17">Outer kinetochore protein DAD3</fullName>
    </alternativeName>
</protein>
<keyword evidence="14" id="KW-0131">Cell cycle</keyword>
<gene>
    <name evidence="19" type="ORF">G7K_1398-t1</name>
</gene>
<evidence type="ECO:0000256" key="12">
    <source>
        <dbReference type="ARBA" id="ARBA00023212"/>
    </source>
</evidence>
<dbReference type="InterPro" id="IPR013965">
    <property type="entry name" value="DASH_Dad3"/>
</dbReference>
<keyword evidence="20" id="KW-1185">Reference proteome</keyword>
<feature type="region of interest" description="Disordered" evidence="18">
    <location>
        <begin position="179"/>
        <end position="199"/>
    </location>
</feature>
<dbReference type="STRING" id="698492.A0A0E9NBK6"/>
<keyword evidence="10" id="KW-0159">Chromosome partition</keyword>
<evidence type="ECO:0000256" key="5">
    <source>
        <dbReference type="ARBA" id="ARBA00022454"/>
    </source>
</evidence>
<dbReference type="GO" id="GO:0005874">
    <property type="term" value="C:microtubule"/>
    <property type="evidence" value="ECO:0007669"/>
    <property type="project" value="UniProtKB-KW"/>
</dbReference>
<reference evidence="19 20" key="1">
    <citation type="journal article" date="2011" name="J. Gen. Appl. Microbiol.">
        <title>Draft genome sequencing of the enigmatic yeast Saitoella complicata.</title>
        <authorList>
            <person name="Nishida H."/>
            <person name="Hamamoto M."/>
            <person name="Sugiyama J."/>
        </authorList>
    </citation>
    <scope>NUCLEOTIDE SEQUENCE [LARGE SCALE GENOMIC DNA]</scope>
    <source>
        <strain evidence="19 20">NRRL Y-17804</strain>
    </source>
</reference>
<evidence type="ECO:0000313" key="19">
    <source>
        <dbReference type="EMBL" id="GAO47188.1"/>
    </source>
</evidence>
<evidence type="ECO:0000256" key="18">
    <source>
        <dbReference type="SAM" id="MobiDB-lite"/>
    </source>
</evidence>
<feature type="compositionally biased region" description="Low complexity" evidence="18">
    <location>
        <begin position="87"/>
        <end position="105"/>
    </location>
</feature>
<dbReference type="AlphaFoldDB" id="A0A0E9NBK6"/>
<comment type="caution">
    <text evidence="19">The sequence shown here is derived from an EMBL/GenBank/DDBJ whole genome shotgun (WGS) entry which is preliminary data.</text>
</comment>
<evidence type="ECO:0000256" key="15">
    <source>
        <dbReference type="ARBA" id="ARBA00023328"/>
    </source>
</evidence>
<evidence type="ECO:0000256" key="2">
    <source>
        <dbReference type="ARBA" id="ARBA00004186"/>
    </source>
</evidence>
<evidence type="ECO:0000256" key="7">
    <source>
        <dbReference type="ARBA" id="ARBA00022618"/>
    </source>
</evidence>
<evidence type="ECO:0000256" key="6">
    <source>
        <dbReference type="ARBA" id="ARBA00022490"/>
    </source>
</evidence>
<dbReference type="PANTHER" id="PTHR28017:SF1">
    <property type="entry name" value="DASH COMPLEX SUBUNIT DAD3"/>
    <property type="match status" value="1"/>
</dbReference>
<evidence type="ECO:0000256" key="17">
    <source>
        <dbReference type="ARBA" id="ARBA00044305"/>
    </source>
</evidence>
<keyword evidence="6" id="KW-0963">Cytoplasm</keyword>
<evidence type="ECO:0000256" key="11">
    <source>
        <dbReference type="ARBA" id="ARBA00022838"/>
    </source>
</evidence>
<evidence type="ECO:0000256" key="9">
    <source>
        <dbReference type="ARBA" id="ARBA00022776"/>
    </source>
</evidence>
<keyword evidence="11" id="KW-0995">Kinetochore</keyword>
<keyword evidence="13" id="KW-0539">Nucleus</keyword>
<reference evidence="19 20" key="3">
    <citation type="journal article" date="2015" name="Genome Announc.">
        <title>Draft Genome Sequence of the Archiascomycetous Yeast Saitoella complicata.</title>
        <authorList>
            <person name="Yamauchi K."/>
            <person name="Kondo S."/>
            <person name="Hamamoto M."/>
            <person name="Takahashi Y."/>
            <person name="Ogura Y."/>
            <person name="Hayashi T."/>
            <person name="Nishida H."/>
        </authorList>
    </citation>
    <scope>NUCLEOTIDE SEQUENCE [LARGE SCALE GENOMIC DNA]</scope>
    <source>
        <strain evidence="19 20">NRRL Y-17804</strain>
    </source>
</reference>
<reference evidence="19 20" key="2">
    <citation type="journal article" date="2014" name="J. Gen. Appl. Microbiol.">
        <title>The early diverging ascomycetous budding yeast Saitoella complicata has three histone deacetylases belonging to the Clr6, Hos2, and Rpd3 lineages.</title>
        <authorList>
            <person name="Nishida H."/>
            <person name="Matsumoto T."/>
            <person name="Kondo S."/>
            <person name="Hamamoto M."/>
            <person name="Yoshikawa H."/>
        </authorList>
    </citation>
    <scope>NUCLEOTIDE SEQUENCE [LARGE SCALE GENOMIC DNA]</scope>
    <source>
        <strain evidence="19 20">NRRL Y-17804</strain>
    </source>
</reference>
<keyword evidence="12" id="KW-0206">Cytoskeleton</keyword>
<evidence type="ECO:0000256" key="3">
    <source>
        <dbReference type="ARBA" id="ARBA00004629"/>
    </source>
</evidence>
<dbReference type="GO" id="GO:0072686">
    <property type="term" value="C:mitotic spindle"/>
    <property type="evidence" value="ECO:0007669"/>
    <property type="project" value="InterPro"/>
</dbReference>
<keyword evidence="8" id="KW-0493">Microtubule</keyword>
<evidence type="ECO:0000256" key="1">
    <source>
        <dbReference type="ARBA" id="ARBA00004123"/>
    </source>
</evidence>
<sequence length="199" mass="21531">MDGSMKTGRTHGATKTRERYQDIKEFDRKISLLPPITNSHYSTLHSGTNNLSVQNTIAVKGHNKLSIPRINVSTAEMDPQTPLPHNTASHLSTSTPAPTSSTTTAPHPPLSPLESALLSEYTSLSQNLTQLNTTIASLANTPTAQILDELRSLERKTGLVFTLFKASVYAIVMQNEEMAGAEGEEGEGEGEESRVLGEM</sequence>
<proteinExistence type="inferred from homology"/>
<organism evidence="19 20">
    <name type="scientific">Saitoella complicata (strain BCRC 22490 / CBS 7301 / JCM 7358 / NBRC 10748 / NRRL Y-17804)</name>
    <dbReference type="NCBI Taxonomy" id="698492"/>
    <lineage>
        <taxon>Eukaryota</taxon>
        <taxon>Fungi</taxon>
        <taxon>Dikarya</taxon>
        <taxon>Ascomycota</taxon>
        <taxon>Taphrinomycotina</taxon>
        <taxon>Taphrinomycotina incertae sedis</taxon>
        <taxon>Saitoella</taxon>
    </lineage>
</organism>